<evidence type="ECO:0000256" key="1">
    <source>
        <dbReference type="ARBA" id="ARBA00022729"/>
    </source>
</evidence>
<evidence type="ECO:0000259" key="3">
    <source>
        <dbReference type="Pfam" id="PF00954"/>
    </source>
</evidence>
<proteinExistence type="predicted"/>
<keyword evidence="2" id="KW-1015">Disulfide bond</keyword>
<keyword evidence="1" id="KW-0732">Signal</keyword>
<feature type="domain" description="S-locus glycoprotein" evidence="3">
    <location>
        <begin position="59"/>
        <end position="128"/>
    </location>
</feature>
<name>A0AAD5JPX4_ACENE</name>
<protein>
    <recommendedName>
        <fullName evidence="3">S-locus glycoprotein domain-containing protein</fullName>
    </recommendedName>
</protein>
<sequence length="131" mass="14969">MIPPGMKFGWNQKTGLNHILTSWKSIDDPTPGEFSSGLDPDTHSIPQFFLYRNSVPHRRSGPWNGCILNGLFSDQIDLINITFVSNDNEIYPKFSPTKGSVFSIIVLESMGLLKRLFWHESQRWVKVHVLP</sequence>
<dbReference type="Proteomes" id="UP001064489">
    <property type="component" value="Chromosome 13"/>
</dbReference>
<organism evidence="4 5">
    <name type="scientific">Acer negundo</name>
    <name type="common">Box elder</name>
    <dbReference type="NCBI Taxonomy" id="4023"/>
    <lineage>
        <taxon>Eukaryota</taxon>
        <taxon>Viridiplantae</taxon>
        <taxon>Streptophyta</taxon>
        <taxon>Embryophyta</taxon>
        <taxon>Tracheophyta</taxon>
        <taxon>Spermatophyta</taxon>
        <taxon>Magnoliopsida</taxon>
        <taxon>eudicotyledons</taxon>
        <taxon>Gunneridae</taxon>
        <taxon>Pentapetalae</taxon>
        <taxon>rosids</taxon>
        <taxon>malvids</taxon>
        <taxon>Sapindales</taxon>
        <taxon>Sapindaceae</taxon>
        <taxon>Hippocastanoideae</taxon>
        <taxon>Acereae</taxon>
        <taxon>Acer</taxon>
    </lineage>
</organism>
<dbReference type="PANTHER" id="PTHR32444:SF118">
    <property type="entry name" value="OS09G0551150 PROTEIN"/>
    <property type="match status" value="1"/>
</dbReference>
<gene>
    <name evidence="4" type="ORF">LWI28_020616</name>
</gene>
<dbReference type="InterPro" id="IPR000858">
    <property type="entry name" value="S_locus_glycoprot_dom"/>
</dbReference>
<reference evidence="4 5" key="1">
    <citation type="journal article" date="2022" name="Plant J.">
        <title>Strategies of tolerance reflected in two North American maple genomes.</title>
        <authorList>
            <person name="McEvoy S.L."/>
            <person name="Sezen U.U."/>
            <person name="Trouern-Trend A."/>
            <person name="McMahon S.M."/>
            <person name="Schaberg P.G."/>
            <person name="Yang J."/>
            <person name="Wegrzyn J.L."/>
            <person name="Swenson N.G."/>
        </authorList>
    </citation>
    <scope>NUCLEOTIDE SEQUENCE [LARGE SCALE GENOMIC DNA]</scope>
    <source>
        <strain evidence="4">91603</strain>
    </source>
</reference>
<dbReference type="Pfam" id="PF00954">
    <property type="entry name" value="S_locus_glycop"/>
    <property type="match status" value="1"/>
</dbReference>
<dbReference type="PANTHER" id="PTHR32444">
    <property type="entry name" value="BULB-TYPE LECTIN DOMAIN-CONTAINING PROTEIN"/>
    <property type="match status" value="1"/>
</dbReference>
<comment type="caution">
    <text evidence="4">The sequence shown here is derived from an EMBL/GenBank/DDBJ whole genome shotgun (WGS) entry which is preliminary data.</text>
</comment>
<dbReference type="AlphaFoldDB" id="A0AAD5JPX4"/>
<evidence type="ECO:0000313" key="5">
    <source>
        <dbReference type="Proteomes" id="UP001064489"/>
    </source>
</evidence>
<evidence type="ECO:0000313" key="4">
    <source>
        <dbReference type="EMBL" id="KAI9198687.1"/>
    </source>
</evidence>
<dbReference type="GO" id="GO:0048544">
    <property type="term" value="P:recognition of pollen"/>
    <property type="evidence" value="ECO:0007669"/>
    <property type="project" value="InterPro"/>
</dbReference>
<accession>A0AAD5JPX4</accession>
<evidence type="ECO:0000256" key="2">
    <source>
        <dbReference type="ARBA" id="ARBA00023157"/>
    </source>
</evidence>
<dbReference type="EMBL" id="JAJSOW010000002">
    <property type="protein sequence ID" value="KAI9198687.1"/>
    <property type="molecule type" value="Genomic_DNA"/>
</dbReference>
<keyword evidence="5" id="KW-1185">Reference proteome</keyword>